<evidence type="ECO:0000256" key="1">
    <source>
        <dbReference type="SAM" id="Phobius"/>
    </source>
</evidence>
<keyword evidence="1" id="KW-1133">Transmembrane helix</keyword>
<keyword evidence="1" id="KW-0812">Transmembrane</keyword>
<reference evidence="2" key="2">
    <citation type="submission" date="2020-09" db="EMBL/GenBank/DDBJ databases">
        <authorList>
            <person name="Sun Q."/>
            <person name="Ohkuma M."/>
        </authorList>
    </citation>
    <scope>NUCLEOTIDE SEQUENCE</scope>
    <source>
        <strain evidence="2">JCM 30804</strain>
    </source>
</reference>
<comment type="caution">
    <text evidence="2">The sequence shown here is derived from an EMBL/GenBank/DDBJ whole genome shotgun (WGS) entry which is preliminary data.</text>
</comment>
<organism evidence="2 3">
    <name type="scientific">Shewanella gelidii</name>
    <dbReference type="NCBI Taxonomy" id="1642821"/>
    <lineage>
        <taxon>Bacteria</taxon>
        <taxon>Pseudomonadati</taxon>
        <taxon>Pseudomonadota</taxon>
        <taxon>Gammaproteobacteria</taxon>
        <taxon>Alteromonadales</taxon>
        <taxon>Shewanellaceae</taxon>
        <taxon>Shewanella</taxon>
    </lineage>
</organism>
<dbReference type="EMBL" id="BMPZ01000008">
    <property type="protein sequence ID" value="GGI87804.1"/>
    <property type="molecule type" value="Genomic_DNA"/>
</dbReference>
<proteinExistence type="predicted"/>
<dbReference type="Proteomes" id="UP000613743">
    <property type="component" value="Unassembled WGS sequence"/>
</dbReference>
<protein>
    <submittedName>
        <fullName evidence="2">MSHA biogenesis protein MshP</fullName>
    </submittedName>
</protein>
<feature type="transmembrane region" description="Helical" evidence="1">
    <location>
        <begin position="21"/>
        <end position="41"/>
    </location>
</feature>
<name>A0A917JV61_9GAMM</name>
<evidence type="ECO:0000313" key="2">
    <source>
        <dbReference type="EMBL" id="GGI87804.1"/>
    </source>
</evidence>
<gene>
    <name evidence="2" type="primary">mshP</name>
    <name evidence="2" type="ORF">GCM10009332_26470</name>
</gene>
<evidence type="ECO:0000313" key="3">
    <source>
        <dbReference type="Proteomes" id="UP000613743"/>
    </source>
</evidence>
<accession>A0A917JV61</accession>
<keyword evidence="1" id="KW-0472">Membrane</keyword>
<dbReference type="AlphaFoldDB" id="A0A917JV61"/>
<keyword evidence="3" id="KW-1185">Reference proteome</keyword>
<dbReference type="RefSeq" id="WP_188921703.1">
    <property type="nucleotide sequence ID" value="NZ_BMPZ01000008.1"/>
</dbReference>
<sequence>MYPNSNVSTIRYQMHARQRGSALVIGVFVITVMFLLASTLIRVLEDSDEQVILEVWGIRALATANSGADVAMARLFPVDGSLGVCAASSVWTPPANTLGFHGCADVQLSCNQTNATVDGLIVSQYRIRSHAVCSSGSCDGGAGVSSRCVRVSRTVEVEARAE</sequence>
<reference evidence="2" key="1">
    <citation type="journal article" date="2014" name="Int. J. Syst. Evol. Microbiol.">
        <title>Complete genome sequence of Corynebacterium casei LMG S-19264T (=DSM 44701T), isolated from a smear-ripened cheese.</title>
        <authorList>
            <consortium name="US DOE Joint Genome Institute (JGI-PGF)"/>
            <person name="Walter F."/>
            <person name="Albersmeier A."/>
            <person name="Kalinowski J."/>
            <person name="Ruckert C."/>
        </authorList>
    </citation>
    <scope>NUCLEOTIDE SEQUENCE</scope>
    <source>
        <strain evidence="2">JCM 30804</strain>
    </source>
</reference>